<evidence type="ECO:0000256" key="7">
    <source>
        <dbReference type="PIRSR" id="PIRSR602129-50"/>
    </source>
</evidence>
<name>A0A1I0ZMD8_9PSEU</name>
<dbReference type="SUPFAM" id="SSF53383">
    <property type="entry name" value="PLP-dependent transferases"/>
    <property type="match status" value="1"/>
</dbReference>
<evidence type="ECO:0000256" key="1">
    <source>
        <dbReference type="ARBA" id="ARBA00001933"/>
    </source>
</evidence>
<dbReference type="PANTHER" id="PTHR11999">
    <property type="entry name" value="GROUP II PYRIDOXAL-5-PHOSPHATE DECARBOXYLASE"/>
    <property type="match status" value="1"/>
</dbReference>
<evidence type="ECO:0000256" key="4">
    <source>
        <dbReference type="ARBA" id="ARBA00022898"/>
    </source>
</evidence>
<keyword evidence="6 8" id="KW-0456">Lyase</keyword>
<dbReference type="Gene3D" id="3.40.640.10">
    <property type="entry name" value="Type I PLP-dependent aspartate aminotransferase-like (Major domain)"/>
    <property type="match status" value="1"/>
</dbReference>
<keyword evidence="5" id="KW-0045">Antibiotic biosynthesis</keyword>
<reference evidence="11" key="1">
    <citation type="submission" date="2016-10" db="EMBL/GenBank/DDBJ databases">
        <authorList>
            <person name="Varghese N."/>
            <person name="Submissions S."/>
        </authorList>
    </citation>
    <scope>NUCLEOTIDE SEQUENCE [LARGE SCALE GENOMIC DNA]</scope>
    <source>
        <strain evidence="11">CGMCC 4.3568</strain>
    </source>
</reference>
<dbReference type="GO" id="GO:0030170">
    <property type="term" value="F:pyridoxal phosphate binding"/>
    <property type="evidence" value="ECO:0007669"/>
    <property type="project" value="InterPro"/>
</dbReference>
<dbReference type="GO" id="GO:0017000">
    <property type="term" value="P:antibiotic biosynthetic process"/>
    <property type="evidence" value="ECO:0007669"/>
    <property type="project" value="UniProtKB-KW"/>
</dbReference>
<dbReference type="InterPro" id="IPR010977">
    <property type="entry name" value="Aromatic_deC"/>
</dbReference>
<evidence type="ECO:0000256" key="6">
    <source>
        <dbReference type="ARBA" id="ARBA00023239"/>
    </source>
</evidence>
<dbReference type="AlphaFoldDB" id="A0A1I0ZMD8"/>
<keyword evidence="11" id="KW-1185">Reference proteome</keyword>
<dbReference type="STRING" id="490629.SAMN05216266_10747"/>
<evidence type="ECO:0000313" key="10">
    <source>
        <dbReference type="EMBL" id="SFB25680.1"/>
    </source>
</evidence>
<organism evidence="10 11">
    <name type="scientific">Amycolatopsis marina</name>
    <dbReference type="NCBI Taxonomy" id="490629"/>
    <lineage>
        <taxon>Bacteria</taxon>
        <taxon>Bacillati</taxon>
        <taxon>Actinomycetota</taxon>
        <taxon>Actinomycetes</taxon>
        <taxon>Pseudonocardiales</taxon>
        <taxon>Pseudonocardiaceae</taxon>
        <taxon>Amycolatopsis</taxon>
    </lineage>
</organism>
<keyword evidence="4 7" id="KW-0663">Pyridoxal phosphate</keyword>
<dbReference type="Proteomes" id="UP000243799">
    <property type="component" value="Unassembled WGS sequence"/>
</dbReference>
<evidence type="ECO:0000256" key="9">
    <source>
        <dbReference type="SAM" id="MobiDB-lite"/>
    </source>
</evidence>
<proteinExistence type="inferred from homology"/>
<dbReference type="GO" id="GO:0006520">
    <property type="term" value="P:amino acid metabolic process"/>
    <property type="evidence" value="ECO:0007669"/>
    <property type="project" value="InterPro"/>
</dbReference>
<evidence type="ECO:0000256" key="3">
    <source>
        <dbReference type="ARBA" id="ARBA00022793"/>
    </source>
</evidence>
<dbReference type="InterPro" id="IPR015421">
    <property type="entry name" value="PyrdxlP-dep_Trfase_major"/>
</dbReference>
<dbReference type="InterPro" id="IPR015422">
    <property type="entry name" value="PyrdxlP-dep_Trfase_small"/>
</dbReference>
<dbReference type="Pfam" id="PF00282">
    <property type="entry name" value="Pyridoxal_deC"/>
    <property type="match status" value="1"/>
</dbReference>
<feature type="compositionally biased region" description="Basic and acidic residues" evidence="9">
    <location>
        <begin position="1"/>
        <end position="15"/>
    </location>
</feature>
<dbReference type="GO" id="GO:0019752">
    <property type="term" value="P:carboxylic acid metabolic process"/>
    <property type="evidence" value="ECO:0007669"/>
    <property type="project" value="InterPro"/>
</dbReference>
<evidence type="ECO:0000256" key="2">
    <source>
        <dbReference type="ARBA" id="ARBA00009533"/>
    </source>
</evidence>
<comment type="similarity">
    <text evidence="2 8">Belongs to the group II decarboxylase family.</text>
</comment>
<dbReference type="Gene3D" id="3.90.1150.10">
    <property type="entry name" value="Aspartate Aminotransferase, domain 1"/>
    <property type="match status" value="1"/>
</dbReference>
<feature type="modified residue" description="N6-(pyridoxal phosphate)lysine" evidence="7">
    <location>
        <position position="330"/>
    </location>
</feature>
<evidence type="ECO:0000313" key="11">
    <source>
        <dbReference type="Proteomes" id="UP000243799"/>
    </source>
</evidence>
<dbReference type="PRINTS" id="PR00800">
    <property type="entry name" value="YHDCRBOXLASE"/>
</dbReference>
<gene>
    <name evidence="10" type="ORF">SAMN05216266_10747</name>
</gene>
<dbReference type="PANTHER" id="PTHR11999:SF70">
    <property type="entry name" value="MIP05841P"/>
    <property type="match status" value="1"/>
</dbReference>
<keyword evidence="3" id="KW-0210">Decarboxylase</keyword>
<evidence type="ECO:0000256" key="8">
    <source>
        <dbReference type="RuleBase" id="RU000382"/>
    </source>
</evidence>
<feature type="region of interest" description="Disordered" evidence="9">
    <location>
        <begin position="1"/>
        <end position="39"/>
    </location>
</feature>
<accession>A0A1I0ZMD8</accession>
<comment type="cofactor">
    <cofactor evidence="1 7 8">
        <name>pyridoxal 5'-phosphate</name>
        <dbReference type="ChEBI" id="CHEBI:597326"/>
    </cofactor>
</comment>
<sequence length="512" mass="56279">MSERASEDWKPRGHGEPSNSADPSFRKGSESPGDWPPELFEEHGRELLAVLRAHFESIREVPVTVPRGTGELSASLRQDLPEHGVEFERVLDDTRELVLPYLVHWNHPSFHGYFSNSASFPGILAETMTAALNVNAMLWKSAPAASALERVVLGWVAEMVGYPAEADAVLVNGASLATLYALATARDAALGPSVRVEGLAGRDLPVLRLYTSDQAHSSVDKAAITLGFGQVNLVKVPSDERYRMRPEALEAAILDDLAAGYKPVAVVATVGTTSVGAADPLQEIADVCERNGVWLHVDAAFGGFWRLAPSLAGQVEDLTRADSLVVNPHKCLYIPMEATVLHCRHEGALADTFRLVAEYLTSAQDEHTVDYMNLTPQLGRSFRALKLWWVIRTFGRTGLAERLEHSVELAVGLREAVTAEPLWRCPVDSIYPLVCLRYEPSQDREVCDRLNAEIVEELNASGEAFVSHTVIDDGYVIRVSIGNIHTTRADVERLWRALREIAARRFPLARAA</sequence>
<dbReference type="RefSeq" id="WP_177242611.1">
    <property type="nucleotide sequence ID" value="NZ_FOKG01000007.1"/>
</dbReference>
<dbReference type="Gene3D" id="1.20.1340.10">
    <property type="entry name" value="dopa decarboxylase, N-terminal domain"/>
    <property type="match status" value="1"/>
</dbReference>
<dbReference type="GO" id="GO:0005737">
    <property type="term" value="C:cytoplasm"/>
    <property type="evidence" value="ECO:0007669"/>
    <property type="project" value="TreeGrafter"/>
</dbReference>
<dbReference type="GO" id="GO:0004058">
    <property type="term" value="F:aromatic-L-amino-acid decarboxylase activity"/>
    <property type="evidence" value="ECO:0007669"/>
    <property type="project" value="UniProtKB-ARBA"/>
</dbReference>
<protein>
    <submittedName>
        <fullName evidence="10">Aromatic-L-amino-acid decarboxylase</fullName>
    </submittedName>
</protein>
<dbReference type="EMBL" id="FOKG01000007">
    <property type="protein sequence ID" value="SFB25680.1"/>
    <property type="molecule type" value="Genomic_DNA"/>
</dbReference>
<dbReference type="InterPro" id="IPR015424">
    <property type="entry name" value="PyrdxlP-dep_Trfase"/>
</dbReference>
<evidence type="ECO:0000256" key="5">
    <source>
        <dbReference type="ARBA" id="ARBA00023194"/>
    </source>
</evidence>
<dbReference type="InterPro" id="IPR002129">
    <property type="entry name" value="PyrdxlP-dep_de-COase"/>
</dbReference>